<sequence>MGDKMNAYSRRVDFRNTSSCIGCHPIMCIICGEKIDVGNWRDILVTLTEKFIRENYPNVNDLYTRPLLQGSRRPFLLKNKPNGSARQLSNGHWIFMNYNIPTLVDLIGKICVFCDIDLNDVEIEYVPKKYGFAPKPDDRRSFNAVHIPEAVLEVLTDEYRSGLVFNAPSIRLLEDKVSLKINDVLQSAMKQTMFRRNDDVYFPLANIITEENIELLFDVVEEWLNAFGCFELAVLFDIFKVNINENVIRNLTDFEDLFNHLNNQSSLRCVGQFSTKIVRTQEFNVNESLRKVAGLLLHSIHNDFGGVADEIGLKEKFPAFSESLIANIIKEYVEEIVKTEINGIVCYQTLDALGLSDDFSEVLERVLSRFEELGLTPTEEALHTALSFDMGLNFKEEFNIPDQKTYRRLISYYYKSAPGREWRKGEFVEVQS</sequence>
<gene>
    <name evidence="1" type="ORF">EDD73_1383</name>
</gene>
<organism evidence="1 2">
    <name type="scientific">Heliophilum fasciatum</name>
    <dbReference type="NCBI Taxonomy" id="35700"/>
    <lineage>
        <taxon>Bacteria</taxon>
        <taxon>Bacillati</taxon>
        <taxon>Bacillota</taxon>
        <taxon>Clostridia</taxon>
        <taxon>Eubacteriales</taxon>
        <taxon>Heliobacteriaceae</taxon>
        <taxon>Heliophilum</taxon>
    </lineage>
</organism>
<dbReference type="AlphaFoldDB" id="A0A4R2RL19"/>
<evidence type="ECO:0000313" key="1">
    <source>
        <dbReference type="EMBL" id="TCP60421.1"/>
    </source>
</evidence>
<evidence type="ECO:0000313" key="2">
    <source>
        <dbReference type="Proteomes" id="UP000294813"/>
    </source>
</evidence>
<dbReference type="EMBL" id="SLXT01000038">
    <property type="protein sequence ID" value="TCP60421.1"/>
    <property type="molecule type" value="Genomic_DNA"/>
</dbReference>
<reference evidence="1 2" key="1">
    <citation type="submission" date="2019-03" db="EMBL/GenBank/DDBJ databases">
        <title>Genomic Encyclopedia of Type Strains, Phase IV (KMG-IV): sequencing the most valuable type-strain genomes for metagenomic binning, comparative biology and taxonomic classification.</title>
        <authorList>
            <person name="Goeker M."/>
        </authorList>
    </citation>
    <scope>NUCLEOTIDE SEQUENCE [LARGE SCALE GENOMIC DNA]</scope>
    <source>
        <strain evidence="1 2">DSM 11170</strain>
    </source>
</reference>
<dbReference type="RefSeq" id="WP_131920811.1">
    <property type="nucleotide sequence ID" value="NZ_JAOQNU010000038.1"/>
</dbReference>
<proteinExistence type="predicted"/>
<accession>A0A4R2RL19</accession>
<dbReference type="OrthoDB" id="2080761at2"/>
<keyword evidence="2" id="KW-1185">Reference proteome</keyword>
<dbReference type="Proteomes" id="UP000294813">
    <property type="component" value="Unassembled WGS sequence"/>
</dbReference>
<name>A0A4R2RL19_9FIRM</name>
<comment type="caution">
    <text evidence="1">The sequence shown here is derived from an EMBL/GenBank/DDBJ whole genome shotgun (WGS) entry which is preliminary data.</text>
</comment>
<protein>
    <submittedName>
        <fullName evidence="1">Uncharacterized protein</fullName>
    </submittedName>
</protein>